<evidence type="ECO:0000256" key="12">
    <source>
        <dbReference type="RuleBase" id="RU003985"/>
    </source>
</evidence>
<dbReference type="OrthoDB" id="9808024at2"/>
<comment type="similarity">
    <text evidence="3 12">Belongs to the cysteine synthase/cystathionine beta-synthase family.</text>
</comment>
<dbReference type="CDD" id="cd01561">
    <property type="entry name" value="CBS_like"/>
    <property type="match status" value="1"/>
</dbReference>
<name>G8LXA3_ACECE</name>
<organism evidence="14 15">
    <name type="scientific">Acetivibrio clariflavus (strain DSM 19732 / NBRC 101661 / EBR45)</name>
    <name type="common">Clostridium clariflavum</name>
    <dbReference type="NCBI Taxonomy" id="720554"/>
    <lineage>
        <taxon>Bacteria</taxon>
        <taxon>Bacillati</taxon>
        <taxon>Bacillota</taxon>
        <taxon>Clostridia</taxon>
        <taxon>Eubacteriales</taxon>
        <taxon>Oscillospiraceae</taxon>
        <taxon>Acetivibrio</taxon>
    </lineage>
</organism>
<dbReference type="RefSeq" id="WP_014255373.1">
    <property type="nucleotide sequence ID" value="NC_016627.1"/>
</dbReference>
<reference evidence="15" key="1">
    <citation type="submission" date="2011-12" db="EMBL/GenBank/DDBJ databases">
        <title>Complete sequence of Clostridium clariflavum DSM 19732.</title>
        <authorList>
            <consortium name="US DOE Joint Genome Institute"/>
            <person name="Lucas S."/>
            <person name="Han J."/>
            <person name="Lapidus A."/>
            <person name="Cheng J.-F."/>
            <person name="Goodwin L."/>
            <person name="Pitluck S."/>
            <person name="Peters L."/>
            <person name="Teshima H."/>
            <person name="Detter J.C."/>
            <person name="Han C."/>
            <person name="Tapia R."/>
            <person name="Land M."/>
            <person name="Hauser L."/>
            <person name="Kyrpides N."/>
            <person name="Ivanova N."/>
            <person name="Pagani I."/>
            <person name="Kitzmiller T."/>
            <person name="Lynd L."/>
            <person name="Izquierdo J."/>
            <person name="Woyke T."/>
        </authorList>
    </citation>
    <scope>NUCLEOTIDE SEQUENCE [LARGE SCALE GENOMIC DNA]</scope>
    <source>
        <strain evidence="15">DSM 19732 / NBRC 101661 / EBR45</strain>
    </source>
</reference>
<feature type="binding site" evidence="10">
    <location>
        <begin position="181"/>
        <end position="185"/>
    </location>
    <ligand>
        <name>pyridoxal 5'-phosphate</name>
        <dbReference type="ChEBI" id="CHEBI:597326"/>
    </ligand>
</feature>
<protein>
    <recommendedName>
        <fullName evidence="4 12">Cysteine synthase</fullName>
        <ecNumber evidence="4 12">2.5.1.47</ecNumber>
    </recommendedName>
</protein>
<gene>
    <name evidence="14" type="ordered locus">Clocl_2202</name>
</gene>
<dbReference type="FunFam" id="3.40.50.1100:FF:000067">
    <property type="entry name" value="Cysteine synthase"/>
    <property type="match status" value="1"/>
</dbReference>
<dbReference type="NCBIfam" id="TIGR01136">
    <property type="entry name" value="cysKM"/>
    <property type="match status" value="1"/>
</dbReference>
<dbReference type="PANTHER" id="PTHR10314">
    <property type="entry name" value="CYSTATHIONINE BETA-SYNTHASE"/>
    <property type="match status" value="1"/>
</dbReference>
<evidence type="ECO:0000256" key="2">
    <source>
        <dbReference type="ARBA" id="ARBA00004962"/>
    </source>
</evidence>
<dbReference type="NCBIfam" id="TIGR01139">
    <property type="entry name" value="cysK"/>
    <property type="match status" value="1"/>
</dbReference>
<comment type="cofactor">
    <cofactor evidence="1 10 12">
        <name>pyridoxal 5'-phosphate</name>
        <dbReference type="ChEBI" id="CHEBI:597326"/>
    </cofactor>
</comment>
<keyword evidence="5 12" id="KW-0028">Amino-acid biosynthesis</keyword>
<comment type="pathway">
    <text evidence="2">Amino-acid biosynthesis; L-cysteine biosynthesis; L-cysteine from L-serine: step 2/2.</text>
</comment>
<dbReference type="KEGG" id="ccl:Clocl_2202"/>
<evidence type="ECO:0000313" key="15">
    <source>
        <dbReference type="Proteomes" id="UP000005435"/>
    </source>
</evidence>
<dbReference type="HOGENOM" id="CLU_021018_1_0_9"/>
<dbReference type="EMBL" id="CP003065">
    <property type="protein sequence ID" value="AEV68794.1"/>
    <property type="molecule type" value="Genomic_DNA"/>
</dbReference>
<evidence type="ECO:0000256" key="10">
    <source>
        <dbReference type="PIRSR" id="PIRSR605856-50"/>
    </source>
</evidence>
<dbReference type="Gene3D" id="3.40.50.1100">
    <property type="match status" value="2"/>
</dbReference>
<evidence type="ECO:0000256" key="1">
    <source>
        <dbReference type="ARBA" id="ARBA00001933"/>
    </source>
</evidence>
<dbReference type="InterPro" id="IPR036052">
    <property type="entry name" value="TrpB-like_PALP_sf"/>
</dbReference>
<evidence type="ECO:0000256" key="6">
    <source>
        <dbReference type="ARBA" id="ARBA00022679"/>
    </source>
</evidence>
<evidence type="ECO:0000256" key="3">
    <source>
        <dbReference type="ARBA" id="ARBA00007103"/>
    </source>
</evidence>
<dbReference type="InterPro" id="IPR001926">
    <property type="entry name" value="TrpB-like_PALP"/>
</dbReference>
<dbReference type="eggNOG" id="COG0031">
    <property type="taxonomic scope" value="Bacteria"/>
</dbReference>
<sequence>MSRIAKNLTDLIGNTPLLELSNYNKVNGLEARLIAKLEYFNPASSVKDRIGFAMIKDAEEKGLINKDTVIIEPTSGNTGIALAFVAAAKGYRLILTMPDTMSIERRNLLKALGAELVLTPGAEGMGGAIKKAEELAAQEKNSFIPQQFRNPANPEIHRKTTAEEIWRDTDGEVDIFVAGVGTGGTISGVGEILKQRKPGVKIVAVEPADSPVLSGGQKGPHKIQGIGAGFVPDNFKREVVDEIFTVKNEEAFETSRKLARTEGLLVGISSGAAAFAATQIAKRPENKGKVIVALLPDTGERYLSTALYQDL</sequence>
<dbReference type="InterPro" id="IPR005856">
    <property type="entry name" value="Cys_synth"/>
</dbReference>
<evidence type="ECO:0000313" key="14">
    <source>
        <dbReference type="EMBL" id="AEV68794.1"/>
    </source>
</evidence>
<feature type="modified residue" description="N6-(pyridoxal phosphate)lysine" evidence="11">
    <location>
        <position position="47"/>
    </location>
</feature>
<dbReference type="GO" id="GO:0005737">
    <property type="term" value="C:cytoplasm"/>
    <property type="evidence" value="ECO:0007669"/>
    <property type="project" value="UniProtKB-ARBA"/>
</dbReference>
<evidence type="ECO:0000256" key="11">
    <source>
        <dbReference type="PIRSR" id="PIRSR605856-51"/>
    </source>
</evidence>
<dbReference type="Pfam" id="PF00291">
    <property type="entry name" value="PALP"/>
    <property type="match status" value="1"/>
</dbReference>
<evidence type="ECO:0000256" key="9">
    <source>
        <dbReference type="ARBA" id="ARBA00047931"/>
    </source>
</evidence>
<dbReference type="PROSITE" id="PS00901">
    <property type="entry name" value="CYS_SYNTHASE"/>
    <property type="match status" value="1"/>
</dbReference>
<keyword evidence="7 10" id="KW-0663">Pyridoxal phosphate</keyword>
<dbReference type="UniPathway" id="UPA00136">
    <property type="reaction ID" value="UER00200"/>
</dbReference>
<feature type="binding site" evidence="10">
    <location>
        <position position="77"/>
    </location>
    <ligand>
        <name>pyridoxal 5'-phosphate</name>
        <dbReference type="ChEBI" id="CHEBI:597326"/>
    </ligand>
</feature>
<evidence type="ECO:0000259" key="13">
    <source>
        <dbReference type="Pfam" id="PF00291"/>
    </source>
</evidence>
<accession>G8LXA3</accession>
<dbReference type="AlphaFoldDB" id="G8LXA3"/>
<evidence type="ECO:0000256" key="8">
    <source>
        <dbReference type="ARBA" id="ARBA00023192"/>
    </source>
</evidence>
<dbReference type="STRING" id="720554.Clocl_2202"/>
<dbReference type="InterPro" id="IPR050214">
    <property type="entry name" value="Cys_Synth/Cystath_Beta-Synth"/>
</dbReference>
<evidence type="ECO:0000256" key="5">
    <source>
        <dbReference type="ARBA" id="ARBA00022605"/>
    </source>
</evidence>
<dbReference type="GO" id="GO:0004124">
    <property type="term" value="F:cysteine synthase activity"/>
    <property type="evidence" value="ECO:0007669"/>
    <property type="project" value="UniProtKB-UniRule"/>
</dbReference>
<dbReference type="GO" id="GO:0006535">
    <property type="term" value="P:cysteine biosynthetic process from serine"/>
    <property type="evidence" value="ECO:0007669"/>
    <property type="project" value="UniProtKB-UniRule"/>
</dbReference>
<reference evidence="14 15" key="2">
    <citation type="journal article" date="2012" name="Stand. Genomic Sci.">
        <title>Complete Genome Sequence of Clostridium clariflavum DSM 19732.</title>
        <authorList>
            <person name="Izquierdo J.A."/>
            <person name="Goodwin L."/>
            <person name="Davenport K.W."/>
            <person name="Teshima H."/>
            <person name="Bruce D."/>
            <person name="Detter C."/>
            <person name="Tapia R."/>
            <person name="Han S."/>
            <person name="Land M."/>
            <person name="Hauser L."/>
            <person name="Jeffries C.D."/>
            <person name="Han J."/>
            <person name="Pitluck S."/>
            <person name="Nolan M."/>
            <person name="Chen A."/>
            <person name="Huntemann M."/>
            <person name="Mavromatis K."/>
            <person name="Mikhailova N."/>
            <person name="Liolios K."/>
            <person name="Woyke T."/>
            <person name="Lynd L.R."/>
        </authorList>
    </citation>
    <scope>NUCLEOTIDE SEQUENCE [LARGE SCALE GENOMIC DNA]</scope>
    <source>
        <strain evidence="15">DSM 19732 / NBRC 101661 / EBR45</strain>
    </source>
</reference>
<dbReference type="InterPro" id="IPR005859">
    <property type="entry name" value="CysK"/>
</dbReference>
<dbReference type="InterPro" id="IPR001216">
    <property type="entry name" value="P-phosphate_BS"/>
</dbReference>
<feature type="binding site" evidence="10">
    <location>
        <position position="269"/>
    </location>
    <ligand>
        <name>pyridoxal 5'-phosphate</name>
        <dbReference type="ChEBI" id="CHEBI:597326"/>
    </ligand>
</feature>
<evidence type="ECO:0000256" key="7">
    <source>
        <dbReference type="ARBA" id="ARBA00022898"/>
    </source>
</evidence>
<keyword evidence="15" id="KW-1185">Reference proteome</keyword>
<dbReference type="Proteomes" id="UP000005435">
    <property type="component" value="Chromosome"/>
</dbReference>
<keyword evidence="6 12" id="KW-0808">Transferase</keyword>
<proteinExistence type="inferred from homology"/>
<feature type="domain" description="Tryptophan synthase beta chain-like PALP" evidence="13">
    <location>
        <begin position="9"/>
        <end position="297"/>
    </location>
</feature>
<keyword evidence="8 12" id="KW-0198">Cysteine biosynthesis</keyword>
<dbReference type="SUPFAM" id="SSF53686">
    <property type="entry name" value="Tryptophan synthase beta subunit-like PLP-dependent enzymes"/>
    <property type="match status" value="1"/>
</dbReference>
<dbReference type="EC" id="2.5.1.47" evidence="4 12"/>
<comment type="catalytic activity">
    <reaction evidence="9 12">
        <text>O-acetyl-L-serine + hydrogen sulfide = L-cysteine + acetate</text>
        <dbReference type="Rhea" id="RHEA:14829"/>
        <dbReference type="ChEBI" id="CHEBI:29919"/>
        <dbReference type="ChEBI" id="CHEBI:30089"/>
        <dbReference type="ChEBI" id="CHEBI:35235"/>
        <dbReference type="ChEBI" id="CHEBI:58340"/>
        <dbReference type="EC" id="2.5.1.47"/>
    </reaction>
</comment>
<evidence type="ECO:0000256" key="4">
    <source>
        <dbReference type="ARBA" id="ARBA00012681"/>
    </source>
</evidence>